<evidence type="ECO:0000313" key="1">
    <source>
        <dbReference type="EMBL" id="EME41757.1"/>
    </source>
</evidence>
<sequence length="201" mass="23325">MRFAVASEEESARQCARQTRQIAGQLEQHKRLVSDGIRPPSPHVDPPAVARSSRYGLFHSRLVCLPKRLPPLLKLFDHLLLLLTHMLYAVLPPKIAYWGREEQKRQCCHIQAPVPSLRRSPQLLVPLRHLEILLLLRRQSWLQWLRWTCGYCGRRWWCSMLCCRVGGSIADKQDAFGREQTSRRSYHGLQPQCAVMTDGRQ</sequence>
<gene>
    <name evidence="1" type="ORF">DOTSEDRAFT_55493</name>
</gene>
<dbReference type="AlphaFoldDB" id="N1PHC7"/>
<keyword evidence="2" id="KW-1185">Reference proteome</keyword>
<reference evidence="1 2" key="2">
    <citation type="journal article" date="2012" name="PLoS Pathog.">
        <title>Diverse lifestyles and strategies of plant pathogenesis encoded in the genomes of eighteen Dothideomycetes fungi.</title>
        <authorList>
            <person name="Ohm R.A."/>
            <person name="Feau N."/>
            <person name="Henrissat B."/>
            <person name="Schoch C.L."/>
            <person name="Horwitz B.A."/>
            <person name="Barry K.W."/>
            <person name="Condon B.J."/>
            <person name="Copeland A.C."/>
            <person name="Dhillon B."/>
            <person name="Glaser F."/>
            <person name="Hesse C.N."/>
            <person name="Kosti I."/>
            <person name="LaButti K."/>
            <person name="Lindquist E.A."/>
            <person name="Lucas S."/>
            <person name="Salamov A.A."/>
            <person name="Bradshaw R.E."/>
            <person name="Ciuffetti L."/>
            <person name="Hamelin R.C."/>
            <person name="Kema G.H.J."/>
            <person name="Lawrence C."/>
            <person name="Scott J.A."/>
            <person name="Spatafora J.W."/>
            <person name="Turgeon B.G."/>
            <person name="de Wit P.J.G.M."/>
            <person name="Zhong S."/>
            <person name="Goodwin S.B."/>
            <person name="Grigoriev I.V."/>
        </authorList>
    </citation>
    <scope>NUCLEOTIDE SEQUENCE [LARGE SCALE GENOMIC DNA]</scope>
    <source>
        <strain evidence="2">NZE10 / CBS 128990</strain>
    </source>
</reference>
<reference evidence="2" key="1">
    <citation type="journal article" date="2012" name="PLoS Genet.">
        <title>The genomes of the fungal plant pathogens Cladosporium fulvum and Dothistroma septosporum reveal adaptation to different hosts and lifestyles but also signatures of common ancestry.</title>
        <authorList>
            <person name="de Wit P.J.G.M."/>
            <person name="van der Burgt A."/>
            <person name="Oekmen B."/>
            <person name="Stergiopoulos I."/>
            <person name="Abd-Elsalam K.A."/>
            <person name="Aerts A.L."/>
            <person name="Bahkali A.H."/>
            <person name="Beenen H.G."/>
            <person name="Chettri P."/>
            <person name="Cox M.P."/>
            <person name="Datema E."/>
            <person name="de Vries R.P."/>
            <person name="Dhillon B."/>
            <person name="Ganley A.R."/>
            <person name="Griffiths S.A."/>
            <person name="Guo Y."/>
            <person name="Hamelin R.C."/>
            <person name="Henrissat B."/>
            <person name="Kabir M.S."/>
            <person name="Jashni M.K."/>
            <person name="Kema G."/>
            <person name="Klaubauf S."/>
            <person name="Lapidus A."/>
            <person name="Levasseur A."/>
            <person name="Lindquist E."/>
            <person name="Mehrabi R."/>
            <person name="Ohm R.A."/>
            <person name="Owen T.J."/>
            <person name="Salamov A."/>
            <person name="Schwelm A."/>
            <person name="Schijlen E."/>
            <person name="Sun H."/>
            <person name="van den Burg H.A."/>
            <person name="van Ham R.C.H.J."/>
            <person name="Zhang S."/>
            <person name="Goodwin S.B."/>
            <person name="Grigoriev I.V."/>
            <person name="Collemare J."/>
            <person name="Bradshaw R.E."/>
        </authorList>
    </citation>
    <scope>NUCLEOTIDE SEQUENCE [LARGE SCALE GENOMIC DNA]</scope>
    <source>
        <strain evidence="2">NZE10 / CBS 128990</strain>
    </source>
</reference>
<name>N1PHC7_DOTSN</name>
<proteinExistence type="predicted"/>
<accession>N1PHC7</accession>
<dbReference type="Proteomes" id="UP000016933">
    <property type="component" value="Unassembled WGS sequence"/>
</dbReference>
<evidence type="ECO:0000313" key="2">
    <source>
        <dbReference type="Proteomes" id="UP000016933"/>
    </source>
</evidence>
<dbReference type="EMBL" id="KB446542">
    <property type="protein sequence ID" value="EME41757.1"/>
    <property type="molecule type" value="Genomic_DNA"/>
</dbReference>
<protein>
    <submittedName>
        <fullName evidence="1">Uncharacterized protein</fullName>
    </submittedName>
</protein>
<organism evidence="1 2">
    <name type="scientific">Dothistroma septosporum (strain NZE10 / CBS 128990)</name>
    <name type="common">Red band needle blight fungus</name>
    <name type="synonym">Mycosphaerella pini</name>
    <dbReference type="NCBI Taxonomy" id="675120"/>
    <lineage>
        <taxon>Eukaryota</taxon>
        <taxon>Fungi</taxon>
        <taxon>Dikarya</taxon>
        <taxon>Ascomycota</taxon>
        <taxon>Pezizomycotina</taxon>
        <taxon>Dothideomycetes</taxon>
        <taxon>Dothideomycetidae</taxon>
        <taxon>Mycosphaerellales</taxon>
        <taxon>Mycosphaerellaceae</taxon>
        <taxon>Dothistroma</taxon>
    </lineage>
</organism>
<dbReference type="HOGENOM" id="CLU_1360374_0_0_1"/>